<sequence length="545" mass="60097">MSSQTFSSSDVLIVGAGPSGLTLAHELLRRGIRPRIIDKIAEPSQNTKALGVMARTLELLTPSGIAGELVERGVRVPAFSIYSEGRQLASFDFSRRIDSAYPYVLMAPQVMTEAILTEHVFGLGGEIERGIELVGLEQRADGVEAVLRHADGGEEHVRTRWLAGCDGAHSVVRHLVGATFVGKTFEQSFATGNVRMHWDIPSDQAFARLNHGSFIAYFPMPDGQHRFIIAYKPGEEPQGEITMDEIQRAIDACGPEGARASDPTWLARYQINQRKVDRYVWQHVVLVGDAAHIHSPIGGQGMNTGIQDAFNLAWKLALIVQGHAPARLLESYASERSEVGRQLLQGTGRLTRLALMHNPLATATRDTIMPRVTRLRMTQEVFTSTASELAVSYRHGPLASEYRDEKIKPSYSQLKVGDRAPDGLLRVGSEGAPARLYELLTGTKHALLIFARRDSEAQRDLQSTLSGWQEVLDVYPILRSQPDGDGGQAYYDPDGSLARRYGIAEEGLVLVRPDGYLSLRSQPIAVEPLQRYLCAHFLPTAYVVR</sequence>
<dbReference type="Gene3D" id="3.50.50.60">
    <property type="entry name" value="FAD/NAD(P)-binding domain"/>
    <property type="match status" value="1"/>
</dbReference>
<organism evidence="6 7">
    <name type="scientific">Dictyobacter kobayashii</name>
    <dbReference type="NCBI Taxonomy" id="2014872"/>
    <lineage>
        <taxon>Bacteria</taxon>
        <taxon>Bacillati</taxon>
        <taxon>Chloroflexota</taxon>
        <taxon>Ktedonobacteria</taxon>
        <taxon>Ktedonobacterales</taxon>
        <taxon>Dictyobacteraceae</taxon>
        <taxon>Dictyobacter</taxon>
    </lineage>
</organism>
<dbReference type="Pfam" id="PF01494">
    <property type="entry name" value="FAD_binding_3"/>
    <property type="match status" value="1"/>
</dbReference>
<dbReference type="AlphaFoldDB" id="A0A402AR65"/>
<keyword evidence="3" id="KW-0285">Flavoprotein</keyword>
<dbReference type="OrthoDB" id="8670884at2"/>
<dbReference type="PANTHER" id="PTHR43004:SF19">
    <property type="entry name" value="BINDING MONOOXYGENASE, PUTATIVE (JCVI)-RELATED"/>
    <property type="match status" value="1"/>
</dbReference>
<keyword evidence="4" id="KW-0274">FAD</keyword>
<reference evidence="7" key="1">
    <citation type="submission" date="2018-12" db="EMBL/GenBank/DDBJ databases">
        <title>Tengunoibacter tsumagoiensis gen. nov., sp. nov., Dictyobacter kobayashii sp. nov., D. alpinus sp. nov., and D. joshuensis sp. nov. and description of Dictyobacteraceae fam. nov. within the order Ktedonobacterales isolated from Tengu-no-mugimeshi.</title>
        <authorList>
            <person name="Wang C.M."/>
            <person name="Zheng Y."/>
            <person name="Sakai Y."/>
            <person name="Toyoda A."/>
            <person name="Minakuchi Y."/>
            <person name="Abe K."/>
            <person name="Yokota A."/>
            <person name="Yabe S."/>
        </authorList>
    </citation>
    <scope>NUCLEOTIDE SEQUENCE [LARGE SCALE GENOMIC DNA]</scope>
    <source>
        <strain evidence="7">Uno11</strain>
    </source>
</reference>
<evidence type="ECO:0000256" key="1">
    <source>
        <dbReference type="ARBA" id="ARBA00001974"/>
    </source>
</evidence>
<dbReference type="InterPro" id="IPR036188">
    <property type="entry name" value="FAD/NAD-bd_sf"/>
</dbReference>
<evidence type="ECO:0000259" key="5">
    <source>
        <dbReference type="Pfam" id="PF01494"/>
    </source>
</evidence>
<evidence type="ECO:0000256" key="2">
    <source>
        <dbReference type="ARBA" id="ARBA00007801"/>
    </source>
</evidence>
<dbReference type="InterPro" id="IPR002938">
    <property type="entry name" value="FAD-bd"/>
</dbReference>
<dbReference type="RefSeq" id="WP_126553353.1">
    <property type="nucleotide sequence ID" value="NZ_BIFS01000001.1"/>
</dbReference>
<feature type="domain" description="FAD-binding" evidence="5">
    <location>
        <begin position="9"/>
        <end position="346"/>
    </location>
</feature>
<dbReference type="SUPFAM" id="SSF52833">
    <property type="entry name" value="Thioredoxin-like"/>
    <property type="match status" value="1"/>
</dbReference>
<comment type="caution">
    <text evidence="6">The sequence shown here is derived from an EMBL/GenBank/DDBJ whole genome shotgun (WGS) entry which is preliminary data.</text>
</comment>
<evidence type="ECO:0000313" key="6">
    <source>
        <dbReference type="EMBL" id="GCE21594.1"/>
    </source>
</evidence>
<dbReference type="EMBL" id="BIFS01000001">
    <property type="protein sequence ID" value="GCE21594.1"/>
    <property type="molecule type" value="Genomic_DNA"/>
</dbReference>
<comment type="cofactor">
    <cofactor evidence="1">
        <name>FAD</name>
        <dbReference type="ChEBI" id="CHEBI:57692"/>
    </cofactor>
</comment>
<dbReference type="InterPro" id="IPR036249">
    <property type="entry name" value="Thioredoxin-like_sf"/>
</dbReference>
<dbReference type="PANTHER" id="PTHR43004">
    <property type="entry name" value="TRK SYSTEM POTASSIUM UPTAKE PROTEIN"/>
    <property type="match status" value="1"/>
</dbReference>
<protein>
    <submittedName>
        <fullName evidence="6">Oxygenase</fullName>
    </submittedName>
</protein>
<dbReference type="Gene3D" id="3.40.30.120">
    <property type="match status" value="1"/>
</dbReference>
<accession>A0A402AR65</accession>
<dbReference type="SUPFAM" id="SSF51905">
    <property type="entry name" value="FAD/NAD(P)-binding domain"/>
    <property type="match status" value="1"/>
</dbReference>
<keyword evidence="7" id="KW-1185">Reference proteome</keyword>
<proteinExistence type="inferred from homology"/>
<dbReference type="InterPro" id="IPR050641">
    <property type="entry name" value="RIFMO-like"/>
</dbReference>
<comment type="similarity">
    <text evidence="2">Belongs to the PheA/TfdB FAD monooxygenase family.</text>
</comment>
<dbReference type="GO" id="GO:0016709">
    <property type="term" value="F:oxidoreductase activity, acting on paired donors, with incorporation or reduction of molecular oxygen, NAD(P)H as one donor, and incorporation of one atom of oxygen"/>
    <property type="evidence" value="ECO:0007669"/>
    <property type="project" value="UniProtKB-ARBA"/>
</dbReference>
<dbReference type="Gene3D" id="3.30.70.2450">
    <property type="match status" value="1"/>
</dbReference>
<dbReference type="PRINTS" id="PR00420">
    <property type="entry name" value="RNGMNOXGNASE"/>
</dbReference>
<gene>
    <name evidence="6" type="ORF">KDK_53940</name>
</gene>
<evidence type="ECO:0000313" key="7">
    <source>
        <dbReference type="Proteomes" id="UP000287188"/>
    </source>
</evidence>
<evidence type="ECO:0000256" key="4">
    <source>
        <dbReference type="ARBA" id="ARBA00022827"/>
    </source>
</evidence>
<evidence type="ECO:0000256" key="3">
    <source>
        <dbReference type="ARBA" id="ARBA00022630"/>
    </source>
</evidence>
<dbReference type="Proteomes" id="UP000287188">
    <property type="component" value="Unassembled WGS sequence"/>
</dbReference>
<dbReference type="GO" id="GO:0071949">
    <property type="term" value="F:FAD binding"/>
    <property type="evidence" value="ECO:0007669"/>
    <property type="project" value="InterPro"/>
</dbReference>
<name>A0A402AR65_9CHLR</name>